<name>A0ABP6CAB0_9ACTN</name>
<feature type="compositionally biased region" description="Basic and acidic residues" evidence="1">
    <location>
        <begin position="89"/>
        <end position="104"/>
    </location>
</feature>
<dbReference type="EMBL" id="BAAARJ010000005">
    <property type="protein sequence ID" value="GAA2604779.1"/>
    <property type="molecule type" value="Genomic_DNA"/>
</dbReference>
<sequence length="104" mass="10949">MSSVLPSAPGTASPGSHPAACRAAGSPRQVARIIREASGGLPGAARCGGADALVRTGPFRRAVISTPPLLRTLYENRVEEGAAHTGHRVRGETRRDEEHEERDT</sequence>
<feature type="region of interest" description="Disordered" evidence="1">
    <location>
        <begin position="78"/>
        <end position="104"/>
    </location>
</feature>
<organism evidence="2 3">
    <name type="scientific">Streptomyces axinellae</name>
    <dbReference type="NCBI Taxonomy" id="552788"/>
    <lineage>
        <taxon>Bacteria</taxon>
        <taxon>Bacillati</taxon>
        <taxon>Actinomycetota</taxon>
        <taxon>Actinomycetes</taxon>
        <taxon>Kitasatosporales</taxon>
        <taxon>Streptomycetaceae</taxon>
        <taxon>Streptomyces</taxon>
    </lineage>
</organism>
<evidence type="ECO:0000313" key="3">
    <source>
        <dbReference type="Proteomes" id="UP001501447"/>
    </source>
</evidence>
<dbReference type="Proteomes" id="UP001501447">
    <property type="component" value="Unassembled WGS sequence"/>
</dbReference>
<gene>
    <name evidence="2" type="ORF">GCM10009863_17870</name>
</gene>
<evidence type="ECO:0000256" key="1">
    <source>
        <dbReference type="SAM" id="MobiDB-lite"/>
    </source>
</evidence>
<feature type="region of interest" description="Disordered" evidence="1">
    <location>
        <begin position="1"/>
        <end position="27"/>
    </location>
</feature>
<reference evidence="3" key="1">
    <citation type="journal article" date="2019" name="Int. J. Syst. Evol. Microbiol.">
        <title>The Global Catalogue of Microorganisms (GCM) 10K type strain sequencing project: providing services to taxonomists for standard genome sequencing and annotation.</title>
        <authorList>
            <consortium name="The Broad Institute Genomics Platform"/>
            <consortium name="The Broad Institute Genome Sequencing Center for Infectious Disease"/>
            <person name="Wu L."/>
            <person name="Ma J."/>
        </authorList>
    </citation>
    <scope>NUCLEOTIDE SEQUENCE [LARGE SCALE GENOMIC DNA]</scope>
    <source>
        <strain evidence="3">JCM 16373</strain>
    </source>
</reference>
<protein>
    <submittedName>
        <fullName evidence="2">Uncharacterized protein</fullName>
    </submittedName>
</protein>
<accession>A0ABP6CAB0</accession>
<keyword evidence="3" id="KW-1185">Reference proteome</keyword>
<evidence type="ECO:0000313" key="2">
    <source>
        <dbReference type="EMBL" id="GAA2604779.1"/>
    </source>
</evidence>
<comment type="caution">
    <text evidence="2">The sequence shown here is derived from an EMBL/GenBank/DDBJ whole genome shotgun (WGS) entry which is preliminary data.</text>
</comment>
<proteinExistence type="predicted"/>